<keyword evidence="6" id="KW-0677">Repeat</keyword>
<dbReference type="PANTHER" id="PTHR11774">
    <property type="entry name" value="GERANYLGERANYL TRANSFERASE TYPE BETA SUBUNIT"/>
    <property type="match status" value="1"/>
</dbReference>
<reference evidence="11 12" key="1">
    <citation type="submission" date="2020-04" db="EMBL/GenBank/DDBJ databases">
        <title>Perkinsus chesapeaki whole genome sequence.</title>
        <authorList>
            <person name="Bogema D.R."/>
        </authorList>
    </citation>
    <scope>NUCLEOTIDE SEQUENCE [LARGE SCALE GENOMIC DNA]</scope>
    <source>
        <strain evidence="11">ATCC PRA-425</strain>
    </source>
</reference>
<dbReference type="PANTHER" id="PTHR11774:SF11">
    <property type="entry name" value="GERANYLGERANYL TRANSFERASE TYPE-2 SUBUNIT BETA"/>
    <property type="match status" value="1"/>
</dbReference>
<evidence type="ECO:0000256" key="4">
    <source>
        <dbReference type="ARBA" id="ARBA00022679"/>
    </source>
</evidence>
<accession>A0A7J6MFI9</accession>
<evidence type="ECO:0000256" key="1">
    <source>
        <dbReference type="ARBA" id="ARBA00001947"/>
    </source>
</evidence>
<dbReference type="Pfam" id="PF00432">
    <property type="entry name" value="Prenyltrans"/>
    <property type="match status" value="1"/>
</dbReference>
<evidence type="ECO:0000256" key="3">
    <source>
        <dbReference type="ARBA" id="ARBA00022602"/>
    </source>
</evidence>
<proteinExistence type="inferred from homology"/>
<dbReference type="OrthoDB" id="5428259at2759"/>
<comment type="similarity">
    <text evidence="2">Belongs to the protein prenyltransferase subunit beta family.</text>
</comment>
<evidence type="ECO:0000313" key="12">
    <source>
        <dbReference type="Proteomes" id="UP000591131"/>
    </source>
</evidence>
<comment type="cofactor">
    <cofactor evidence="1">
        <name>Zn(2+)</name>
        <dbReference type="ChEBI" id="CHEBI:29105"/>
    </cofactor>
</comment>
<gene>
    <name evidence="11" type="ORF">FOL47_002093</name>
</gene>
<keyword evidence="3" id="KW-0637">Prenyltransferase</keyword>
<organism evidence="11 12">
    <name type="scientific">Perkinsus chesapeaki</name>
    <name type="common">Clam parasite</name>
    <name type="synonym">Perkinsus andrewsi</name>
    <dbReference type="NCBI Taxonomy" id="330153"/>
    <lineage>
        <taxon>Eukaryota</taxon>
        <taxon>Sar</taxon>
        <taxon>Alveolata</taxon>
        <taxon>Perkinsozoa</taxon>
        <taxon>Perkinsea</taxon>
        <taxon>Perkinsida</taxon>
        <taxon>Perkinsidae</taxon>
        <taxon>Perkinsus</taxon>
    </lineage>
</organism>
<dbReference type="InterPro" id="IPR045089">
    <property type="entry name" value="PGGT1B-like"/>
</dbReference>
<keyword evidence="4" id="KW-0808">Transferase</keyword>
<evidence type="ECO:0000256" key="7">
    <source>
        <dbReference type="ARBA" id="ARBA00022833"/>
    </source>
</evidence>
<keyword evidence="7" id="KW-0862">Zinc</keyword>
<dbReference type="GO" id="GO:0008318">
    <property type="term" value="F:protein prenyltransferase activity"/>
    <property type="evidence" value="ECO:0007669"/>
    <property type="project" value="InterPro"/>
</dbReference>
<protein>
    <recommendedName>
        <fullName evidence="8">Geranylgeranyl transferase type II subunit beta</fullName>
    </recommendedName>
    <alternativeName>
        <fullName evidence="9">Type II protein geranyl-geranyltransferase subunit beta</fullName>
    </alternativeName>
</protein>
<sequence>MPPGSNPVLSYVDAYISHGVSLVKGGEPSAQISQDFMDSYRGLAVETSLLTGLYWLISTKQLVSLYVPCPTDPLRPMVDKLLKSCYRSGGFAGSPTIQSPSVIPTTSALQLATMFGIDLSAWREEMVSWLLGLISIDGLVSSGSEWLEVAGDIRFVYCVTLSLTLLGHQVSDEKSRSLVSWIVKCQGPDGGFGQRPGCESHAGHTFCAVASMKLLHQKGFDSERCILWLKRRIVYPGSEGCTGRPGKRADSCYVFWVMAALSLLGQLPARGDWLAPDGLRHFIGICFDKGKGGIAPSPECPADPFHTYFALTGLSIAALGGGTVELGGHEIELRRYCVEKALVEPADC</sequence>
<evidence type="ECO:0000256" key="5">
    <source>
        <dbReference type="ARBA" id="ARBA00022723"/>
    </source>
</evidence>
<evidence type="ECO:0000259" key="10">
    <source>
        <dbReference type="Pfam" id="PF00432"/>
    </source>
</evidence>
<dbReference type="Proteomes" id="UP000591131">
    <property type="component" value="Unassembled WGS sequence"/>
</dbReference>
<dbReference type="InterPro" id="IPR001330">
    <property type="entry name" value="Prenyltrans"/>
</dbReference>
<dbReference type="SUPFAM" id="SSF48239">
    <property type="entry name" value="Terpenoid cyclases/Protein prenyltransferases"/>
    <property type="match status" value="1"/>
</dbReference>
<feature type="domain" description="Prenyltransferase alpha-alpha toroid" evidence="10">
    <location>
        <begin position="45"/>
        <end position="317"/>
    </location>
</feature>
<comment type="caution">
    <text evidence="11">The sequence shown here is derived from an EMBL/GenBank/DDBJ whole genome shotgun (WGS) entry which is preliminary data.</text>
</comment>
<evidence type="ECO:0000256" key="9">
    <source>
        <dbReference type="ARBA" id="ARBA00032766"/>
    </source>
</evidence>
<dbReference type="EMBL" id="JAAPAO010000154">
    <property type="protein sequence ID" value="KAF4670323.1"/>
    <property type="molecule type" value="Genomic_DNA"/>
</dbReference>
<evidence type="ECO:0000256" key="2">
    <source>
        <dbReference type="ARBA" id="ARBA00010497"/>
    </source>
</evidence>
<evidence type="ECO:0000313" key="11">
    <source>
        <dbReference type="EMBL" id="KAF4670323.1"/>
    </source>
</evidence>
<dbReference type="InterPro" id="IPR008930">
    <property type="entry name" value="Terpenoid_cyclase/PrenylTrfase"/>
</dbReference>
<name>A0A7J6MFI9_PERCH</name>
<dbReference type="GO" id="GO:0046872">
    <property type="term" value="F:metal ion binding"/>
    <property type="evidence" value="ECO:0007669"/>
    <property type="project" value="UniProtKB-KW"/>
</dbReference>
<dbReference type="Gene3D" id="1.50.10.20">
    <property type="match status" value="1"/>
</dbReference>
<evidence type="ECO:0000256" key="8">
    <source>
        <dbReference type="ARBA" id="ARBA00030816"/>
    </source>
</evidence>
<keyword evidence="5" id="KW-0479">Metal-binding</keyword>
<evidence type="ECO:0000256" key="6">
    <source>
        <dbReference type="ARBA" id="ARBA00022737"/>
    </source>
</evidence>
<keyword evidence="12" id="KW-1185">Reference proteome</keyword>
<dbReference type="AlphaFoldDB" id="A0A7J6MFI9"/>